<accession>A0ABS3KW22</accession>
<dbReference type="RefSeq" id="WP_207419857.1">
    <property type="nucleotide sequence ID" value="NZ_JACTNG010000018.1"/>
</dbReference>
<gene>
    <name evidence="2" type="ORF">IAI61_21820</name>
</gene>
<evidence type="ECO:0000313" key="3">
    <source>
        <dbReference type="Proteomes" id="UP001518989"/>
    </source>
</evidence>
<evidence type="ECO:0000256" key="1">
    <source>
        <dbReference type="SAM" id="MobiDB-lite"/>
    </source>
</evidence>
<proteinExistence type="predicted"/>
<evidence type="ECO:0000313" key="2">
    <source>
        <dbReference type="EMBL" id="MBO1081676.1"/>
    </source>
</evidence>
<feature type="region of interest" description="Disordered" evidence="1">
    <location>
        <begin position="1"/>
        <end position="39"/>
    </location>
</feature>
<dbReference type="EMBL" id="JACTNG010000018">
    <property type="protein sequence ID" value="MBO1081676.1"/>
    <property type="molecule type" value="Genomic_DNA"/>
</dbReference>
<organism evidence="2 3">
    <name type="scientific">Roseomonas haemaphysalidis</name>
    <dbReference type="NCBI Taxonomy" id="2768162"/>
    <lineage>
        <taxon>Bacteria</taxon>
        <taxon>Pseudomonadati</taxon>
        <taxon>Pseudomonadota</taxon>
        <taxon>Alphaproteobacteria</taxon>
        <taxon>Acetobacterales</taxon>
        <taxon>Roseomonadaceae</taxon>
        <taxon>Roseomonas</taxon>
    </lineage>
</organism>
<dbReference type="Proteomes" id="UP001518989">
    <property type="component" value="Unassembled WGS sequence"/>
</dbReference>
<comment type="caution">
    <text evidence="2">The sequence shown here is derived from an EMBL/GenBank/DDBJ whole genome shotgun (WGS) entry which is preliminary data.</text>
</comment>
<reference evidence="2 3" key="1">
    <citation type="submission" date="2020-09" db="EMBL/GenBank/DDBJ databases">
        <title>Roseomonas.</title>
        <authorList>
            <person name="Zhu W."/>
        </authorList>
    </citation>
    <scope>NUCLEOTIDE SEQUENCE [LARGE SCALE GENOMIC DNA]</scope>
    <source>
        <strain evidence="2 3">573</strain>
    </source>
</reference>
<protein>
    <submittedName>
        <fullName evidence="2">Uncharacterized protein</fullName>
    </submittedName>
</protein>
<name>A0ABS3KW22_9PROT</name>
<sequence>MPHDHPGSLAPVRGPRAPDHPAALGRLSGPTGAGTAWGGSGLPRLAAATVLGDPVALVICADAGLRRRHVAAVQAF</sequence>
<keyword evidence="3" id="KW-1185">Reference proteome</keyword>